<organism evidence="1 2">
    <name type="scientific">Cetraspora pellucida</name>
    <dbReference type="NCBI Taxonomy" id="1433469"/>
    <lineage>
        <taxon>Eukaryota</taxon>
        <taxon>Fungi</taxon>
        <taxon>Fungi incertae sedis</taxon>
        <taxon>Mucoromycota</taxon>
        <taxon>Glomeromycotina</taxon>
        <taxon>Glomeromycetes</taxon>
        <taxon>Diversisporales</taxon>
        <taxon>Gigasporaceae</taxon>
        <taxon>Cetraspora</taxon>
    </lineage>
</organism>
<proteinExistence type="predicted"/>
<comment type="caution">
    <text evidence="1">The sequence shown here is derived from an EMBL/GenBank/DDBJ whole genome shotgun (WGS) entry which is preliminary data.</text>
</comment>
<protein>
    <submittedName>
        <fullName evidence="1">7891_t:CDS:1</fullName>
    </submittedName>
</protein>
<reference evidence="1" key="1">
    <citation type="submission" date="2021-06" db="EMBL/GenBank/DDBJ databases">
        <authorList>
            <person name="Kallberg Y."/>
            <person name="Tangrot J."/>
            <person name="Rosling A."/>
        </authorList>
    </citation>
    <scope>NUCLEOTIDE SEQUENCE</scope>
    <source>
        <strain evidence="1">28 12/20/2015</strain>
    </source>
</reference>
<dbReference type="EMBL" id="CAJVPW010046355">
    <property type="protein sequence ID" value="CAG8757460.1"/>
    <property type="molecule type" value="Genomic_DNA"/>
</dbReference>
<sequence>VNNNIISEINNNFTNDYYKSINKQLARGLLSSKTPYSWLDDEEMKKFLNMLDPNYKIPMIEELVDKLLNIEFEEFNGIAKNDQEKRLKGKVFEYFLYELAIHNGMIVEMNQTFISFSKRIFKTLSDGCTDLH</sequence>
<feature type="non-terminal residue" evidence="1">
    <location>
        <position position="132"/>
    </location>
</feature>
<keyword evidence="2" id="KW-1185">Reference proteome</keyword>
<feature type="non-terminal residue" evidence="1">
    <location>
        <position position="1"/>
    </location>
</feature>
<accession>A0ACA9QMU0</accession>
<evidence type="ECO:0000313" key="1">
    <source>
        <dbReference type="EMBL" id="CAG8757460.1"/>
    </source>
</evidence>
<name>A0ACA9QMU0_9GLOM</name>
<dbReference type="Proteomes" id="UP000789366">
    <property type="component" value="Unassembled WGS sequence"/>
</dbReference>
<gene>
    <name evidence="1" type="ORF">SPELUC_LOCUS14902</name>
</gene>
<evidence type="ECO:0000313" key="2">
    <source>
        <dbReference type="Proteomes" id="UP000789366"/>
    </source>
</evidence>